<organism evidence="2 3">
    <name type="scientific">Actinacidiphila oryziradicis</name>
    <dbReference type="NCBI Taxonomy" id="2571141"/>
    <lineage>
        <taxon>Bacteria</taxon>
        <taxon>Bacillati</taxon>
        <taxon>Actinomycetota</taxon>
        <taxon>Actinomycetes</taxon>
        <taxon>Kitasatosporales</taxon>
        <taxon>Streptomycetaceae</taxon>
        <taxon>Actinacidiphila</taxon>
    </lineage>
</organism>
<dbReference type="OrthoDB" id="4134439at2"/>
<dbReference type="Pfam" id="PF04672">
    <property type="entry name" value="Methyltransf_19"/>
    <property type="match status" value="1"/>
</dbReference>
<keyword evidence="2" id="KW-0489">Methyltransferase</keyword>
<dbReference type="InterPro" id="IPR029063">
    <property type="entry name" value="SAM-dependent_MTases_sf"/>
</dbReference>
<keyword evidence="2" id="KW-0808">Transferase</keyword>
<keyword evidence="3" id="KW-1185">Reference proteome</keyword>
<dbReference type="EMBL" id="SUMC01000003">
    <property type="protein sequence ID" value="TKA12733.1"/>
    <property type="molecule type" value="Genomic_DNA"/>
</dbReference>
<gene>
    <name evidence="2" type="ORF">FCI23_05085</name>
</gene>
<evidence type="ECO:0000313" key="2">
    <source>
        <dbReference type="EMBL" id="TKA12733.1"/>
    </source>
</evidence>
<sequence>MSPRSWKHWTGCARRPRRPTAPRPSSTACARRTELPTHERPPEDRVSDQGFPAAEIDTSKPHPARMYDFYLGGKDHYEIDRAAASHVVSVFPGIKTCAQVNRLFMHRATRWLAAEAGIRQFLDIGTGIPTEPNLHQIAQGVAPDAKIVYADNDPIVLTHARALLRSTAEGRTAYIHADVREPESILTAAELHATLDMSRPVALSLNALLHFVPDEFKPYDLVAALVDALPSGSYLVISHCTPDFAPETWEKVIDVYRSGGIFAQVRSAGEIARFFDGLELLEPGVEVPHRWKPDADQLLTDVTDAEVSLYVGVARKR</sequence>
<reference evidence="2 3" key="1">
    <citation type="submission" date="2019-04" db="EMBL/GenBank/DDBJ databases">
        <title>Streptomyces oryziradicis sp. nov., a novel actinomycete isolated from rhizosphere soil of rice (Oryza sativa L.).</title>
        <authorList>
            <person name="Li C."/>
        </authorList>
    </citation>
    <scope>NUCLEOTIDE SEQUENCE [LARGE SCALE GENOMIC DNA]</scope>
    <source>
        <strain evidence="2 3">NEAU-C40</strain>
    </source>
</reference>
<evidence type="ECO:0000256" key="1">
    <source>
        <dbReference type="SAM" id="MobiDB-lite"/>
    </source>
</evidence>
<dbReference type="InterPro" id="IPR006764">
    <property type="entry name" value="SAM_dep_MeTrfase_SAV2177_type"/>
</dbReference>
<feature type="region of interest" description="Disordered" evidence="1">
    <location>
        <begin position="1"/>
        <end position="59"/>
    </location>
</feature>
<proteinExistence type="predicted"/>
<dbReference type="AlphaFoldDB" id="A0A4U0STG1"/>
<dbReference type="GO" id="GO:0032259">
    <property type="term" value="P:methylation"/>
    <property type="evidence" value="ECO:0007669"/>
    <property type="project" value="UniProtKB-KW"/>
</dbReference>
<dbReference type="Proteomes" id="UP000305778">
    <property type="component" value="Unassembled WGS sequence"/>
</dbReference>
<dbReference type="Gene3D" id="3.40.50.150">
    <property type="entry name" value="Vaccinia Virus protein VP39"/>
    <property type="match status" value="1"/>
</dbReference>
<protein>
    <submittedName>
        <fullName evidence="2">SAM-dependent methyltransferase</fullName>
    </submittedName>
</protein>
<evidence type="ECO:0000313" key="3">
    <source>
        <dbReference type="Proteomes" id="UP000305778"/>
    </source>
</evidence>
<accession>A0A4U0STG1</accession>
<dbReference type="SUPFAM" id="SSF53335">
    <property type="entry name" value="S-adenosyl-L-methionine-dependent methyltransferases"/>
    <property type="match status" value="1"/>
</dbReference>
<feature type="compositionally biased region" description="Basic and acidic residues" evidence="1">
    <location>
        <begin position="31"/>
        <end position="47"/>
    </location>
</feature>
<name>A0A4U0STG1_9ACTN</name>
<dbReference type="GO" id="GO:0008168">
    <property type="term" value="F:methyltransferase activity"/>
    <property type="evidence" value="ECO:0007669"/>
    <property type="project" value="UniProtKB-KW"/>
</dbReference>
<comment type="caution">
    <text evidence="2">The sequence shown here is derived from an EMBL/GenBank/DDBJ whole genome shotgun (WGS) entry which is preliminary data.</text>
</comment>
<dbReference type="PIRSF" id="PIRSF017393">
    <property type="entry name" value="MTase_SAV2177"/>
    <property type="match status" value="1"/>
</dbReference>